<evidence type="ECO:0000256" key="9">
    <source>
        <dbReference type="SAM" id="SignalP"/>
    </source>
</evidence>
<dbReference type="InterPro" id="IPR001254">
    <property type="entry name" value="Trypsin_dom"/>
</dbReference>
<dbReference type="CDD" id="cd00190">
    <property type="entry name" value="Tryp_SPc"/>
    <property type="match status" value="1"/>
</dbReference>
<evidence type="ECO:0000256" key="8">
    <source>
        <dbReference type="ARBA" id="ARBA00023180"/>
    </source>
</evidence>
<dbReference type="EMBL" id="OU892281">
    <property type="protein sequence ID" value="CAH1130522.1"/>
    <property type="molecule type" value="Genomic_DNA"/>
</dbReference>
<evidence type="ECO:0000256" key="1">
    <source>
        <dbReference type="ARBA" id="ARBA00004613"/>
    </source>
</evidence>
<dbReference type="PROSITE" id="PS50092">
    <property type="entry name" value="TSP1"/>
    <property type="match status" value="2"/>
</dbReference>
<organism evidence="11 12">
    <name type="scientific">Ceutorhynchus assimilis</name>
    <name type="common">cabbage seed weevil</name>
    <dbReference type="NCBI Taxonomy" id="467358"/>
    <lineage>
        <taxon>Eukaryota</taxon>
        <taxon>Metazoa</taxon>
        <taxon>Ecdysozoa</taxon>
        <taxon>Arthropoda</taxon>
        <taxon>Hexapoda</taxon>
        <taxon>Insecta</taxon>
        <taxon>Pterygota</taxon>
        <taxon>Neoptera</taxon>
        <taxon>Endopterygota</taxon>
        <taxon>Coleoptera</taxon>
        <taxon>Polyphaga</taxon>
        <taxon>Cucujiformia</taxon>
        <taxon>Curculionidae</taxon>
        <taxon>Ceutorhynchinae</taxon>
        <taxon>Ceutorhynchus</taxon>
    </lineage>
</organism>
<evidence type="ECO:0000313" key="11">
    <source>
        <dbReference type="EMBL" id="CAH1130522.1"/>
    </source>
</evidence>
<dbReference type="PANTHER" id="PTHR24264:SF65">
    <property type="entry name" value="SRCR DOMAIN-CONTAINING PROTEIN"/>
    <property type="match status" value="1"/>
</dbReference>
<dbReference type="InterPro" id="IPR001314">
    <property type="entry name" value="Peptidase_S1A"/>
</dbReference>
<feature type="signal peptide" evidence="9">
    <location>
        <begin position="1"/>
        <end position="22"/>
    </location>
</feature>
<dbReference type="SMART" id="SM00020">
    <property type="entry name" value="Tryp_SPc"/>
    <property type="match status" value="1"/>
</dbReference>
<proteinExistence type="predicted"/>
<accession>A0A9P0DI59</accession>
<dbReference type="PANTHER" id="PTHR24264">
    <property type="entry name" value="TRYPSIN-RELATED"/>
    <property type="match status" value="1"/>
</dbReference>
<keyword evidence="8" id="KW-0325">Glycoprotein</keyword>
<dbReference type="InterPro" id="IPR000884">
    <property type="entry name" value="TSP1_rpt"/>
</dbReference>
<keyword evidence="3" id="KW-0645">Protease</keyword>
<evidence type="ECO:0000256" key="4">
    <source>
        <dbReference type="ARBA" id="ARBA00022729"/>
    </source>
</evidence>
<feature type="domain" description="Peptidase S1" evidence="10">
    <location>
        <begin position="243"/>
        <end position="470"/>
    </location>
</feature>
<gene>
    <name evidence="11" type="ORF">CEUTPL_LOCUS9142</name>
</gene>
<keyword evidence="5" id="KW-0378">Hydrolase</keyword>
<dbReference type="AlphaFoldDB" id="A0A9P0DI59"/>
<dbReference type="FunFam" id="2.40.10.10:FF:000054">
    <property type="entry name" value="Complement C1r subcomponent"/>
    <property type="match status" value="1"/>
</dbReference>
<dbReference type="PRINTS" id="PR00722">
    <property type="entry name" value="CHYMOTRYPSIN"/>
</dbReference>
<dbReference type="PROSITE" id="PS50240">
    <property type="entry name" value="TRYPSIN_DOM"/>
    <property type="match status" value="1"/>
</dbReference>
<dbReference type="InterPro" id="IPR009003">
    <property type="entry name" value="Peptidase_S1_PA"/>
</dbReference>
<protein>
    <recommendedName>
        <fullName evidence="10">Peptidase S1 domain-containing protein</fullName>
    </recommendedName>
</protein>
<dbReference type="SMART" id="SM00209">
    <property type="entry name" value="TSP1"/>
    <property type="match status" value="2"/>
</dbReference>
<keyword evidence="4 9" id="KW-0732">Signal</keyword>
<reference evidence="11" key="1">
    <citation type="submission" date="2022-01" db="EMBL/GenBank/DDBJ databases">
        <authorList>
            <person name="King R."/>
        </authorList>
    </citation>
    <scope>NUCLEOTIDE SEQUENCE</scope>
</reference>
<dbReference type="Gene3D" id="2.40.10.10">
    <property type="entry name" value="Trypsin-like serine proteases"/>
    <property type="match status" value="1"/>
</dbReference>
<keyword evidence="12" id="KW-1185">Reference proteome</keyword>
<evidence type="ECO:0000256" key="3">
    <source>
        <dbReference type="ARBA" id="ARBA00022670"/>
    </source>
</evidence>
<keyword evidence="7" id="KW-1015">Disulfide bond</keyword>
<dbReference type="GO" id="GO:0006508">
    <property type="term" value="P:proteolysis"/>
    <property type="evidence" value="ECO:0007669"/>
    <property type="project" value="UniProtKB-KW"/>
</dbReference>
<dbReference type="SUPFAM" id="SSF50494">
    <property type="entry name" value="Trypsin-like serine proteases"/>
    <property type="match status" value="1"/>
</dbReference>
<evidence type="ECO:0000256" key="5">
    <source>
        <dbReference type="ARBA" id="ARBA00022801"/>
    </source>
</evidence>
<sequence>MRNGFGIVFVLLFVFDFSPANSKKRHQRISNSTIVTHLQEETSTMKDLLPETDYIENNLDGNNKTSLDDQYTIWSKWSRCIDCLQRRIKTCISPSCHNSRMYEERECHKKRCRRKKKKKISFHVVHLNTSRSYLIKQAPSDVWSRWSKWSECSPDCRTIRLRRCKKPGRCKKQIQTESAYCYHERTSCEVWVLNLLEAKQRYNSEEKTRYQYTYHNNQYITRESRMKTDKCGVTFSKPQMLRIIGGAEAQRYKWPWHVAILNQFKEVFCGGTLIASRWVLTASHCIRKQLRVRLNAYDLRSKDGSDIEMAVYKMFAHPRFEIKTVDNDIALLLLPRQVRTPVACLPNKKPKSGHLCSVMGWGKVRTSDMYGVPILHEAKLPLVTHKTCKRAYKEFLISSNMMCAGWKSGKADTCAGDSGGGLMCPNKNSKKLVYSVQGITSFGDGCGGRNKFGIYTAVFNYNNWIRFIIDHYS</sequence>
<dbReference type="Pfam" id="PF00089">
    <property type="entry name" value="Trypsin"/>
    <property type="match status" value="1"/>
</dbReference>
<dbReference type="GO" id="GO:0005615">
    <property type="term" value="C:extracellular space"/>
    <property type="evidence" value="ECO:0007669"/>
    <property type="project" value="TreeGrafter"/>
</dbReference>
<dbReference type="FunFam" id="2.40.10.10:FF:000005">
    <property type="entry name" value="Serine protease 37"/>
    <property type="match status" value="1"/>
</dbReference>
<name>A0A9P0DI59_9CUCU</name>
<dbReference type="OrthoDB" id="10004439at2759"/>
<evidence type="ECO:0000313" key="12">
    <source>
        <dbReference type="Proteomes" id="UP001152799"/>
    </source>
</evidence>
<keyword evidence="2" id="KW-0964">Secreted</keyword>
<comment type="subcellular location">
    <subcellularLocation>
        <location evidence="1">Secreted</location>
    </subcellularLocation>
</comment>
<dbReference type="PROSITE" id="PS00134">
    <property type="entry name" value="TRYPSIN_HIS"/>
    <property type="match status" value="1"/>
</dbReference>
<dbReference type="Proteomes" id="UP001152799">
    <property type="component" value="Chromosome 5"/>
</dbReference>
<evidence type="ECO:0000256" key="6">
    <source>
        <dbReference type="ARBA" id="ARBA00022825"/>
    </source>
</evidence>
<keyword evidence="6" id="KW-0720">Serine protease</keyword>
<dbReference type="InterPro" id="IPR018114">
    <property type="entry name" value="TRYPSIN_HIS"/>
</dbReference>
<dbReference type="InterPro" id="IPR050127">
    <property type="entry name" value="Serine_Proteases_S1"/>
</dbReference>
<evidence type="ECO:0000256" key="7">
    <source>
        <dbReference type="ARBA" id="ARBA00023157"/>
    </source>
</evidence>
<feature type="chain" id="PRO_5040219657" description="Peptidase S1 domain-containing protein" evidence="9">
    <location>
        <begin position="23"/>
        <end position="473"/>
    </location>
</feature>
<evidence type="ECO:0000259" key="10">
    <source>
        <dbReference type="PROSITE" id="PS50240"/>
    </source>
</evidence>
<dbReference type="InterPro" id="IPR043504">
    <property type="entry name" value="Peptidase_S1_PA_chymotrypsin"/>
</dbReference>
<evidence type="ECO:0000256" key="2">
    <source>
        <dbReference type="ARBA" id="ARBA00022525"/>
    </source>
</evidence>
<dbReference type="GO" id="GO:0004252">
    <property type="term" value="F:serine-type endopeptidase activity"/>
    <property type="evidence" value="ECO:0007669"/>
    <property type="project" value="InterPro"/>
</dbReference>